<dbReference type="Proteomes" id="UP000248745">
    <property type="component" value="Unassembled WGS sequence"/>
</dbReference>
<proteinExistence type="predicted"/>
<keyword evidence="2" id="KW-1185">Reference proteome</keyword>
<dbReference type="EMBL" id="QKTW01000022">
    <property type="protein sequence ID" value="PZF71778.1"/>
    <property type="molecule type" value="Genomic_DNA"/>
</dbReference>
<comment type="caution">
    <text evidence="1">The sequence shown here is derived from an EMBL/GenBank/DDBJ whole genome shotgun (WGS) entry which is preliminary data.</text>
</comment>
<evidence type="ECO:0000313" key="2">
    <source>
        <dbReference type="Proteomes" id="UP000248745"/>
    </source>
</evidence>
<protein>
    <submittedName>
        <fullName evidence="1">Uncharacterized protein</fullName>
    </submittedName>
</protein>
<sequence>MKTIHIYFEHLTIHLQTVNLSKAILTECISNKFYVFFYHEFGQKLKRESEAAIKKMGKTEVYIMLIGVLPLTSATQLRPNRSGIAGGH</sequence>
<evidence type="ECO:0000313" key="1">
    <source>
        <dbReference type="EMBL" id="PZF71778.1"/>
    </source>
</evidence>
<dbReference type="AlphaFoldDB" id="A0A2W2AVT2"/>
<name>A0A2W2AVT2_9BACT</name>
<reference evidence="1 2" key="1">
    <citation type="submission" date="2018-06" db="EMBL/GenBank/DDBJ databases">
        <title>Mucibacter soli gen. nov., sp. nov., a new member of the family Chitinophagaceae producing mucin.</title>
        <authorList>
            <person name="Kim M.-K."/>
            <person name="Park S."/>
            <person name="Kim T.-S."/>
            <person name="Joung Y."/>
            <person name="Han J.-H."/>
            <person name="Kim S.B."/>
        </authorList>
    </citation>
    <scope>NUCLEOTIDE SEQUENCE [LARGE SCALE GENOMIC DNA]</scope>
    <source>
        <strain evidence="1 2">R1-15</strain>
    </source>
</reference>
<organism evidence="1 2">
    <name type="scientific">Taibaiella soli</name>
    <dbReference type="NCBI Taxonomy" id="1649169"/>
    <lineage>
        <taxon>Bacteria</taxon>
        <taxon>Pseudomonadati</taxon>
        <taxon>Bacteroidota</taxon>
        <taxon>Chitinophagia</taxon>
        <taxon>Chitinophagales</taxon>
        <taxon>Chitinophagaceae</taxon>
        <taxon>Taibaiella</taxon>
    </lineage>
</organism>
<gene>
    <name evidence="1" type="ORF">DN068_17080</name>
</gene>
<accession>A0A2W2AVT2</accession>